<dbReference type="InterPro" id="IPR051806">
    <property type="entry name" value="HAD-like_SPP"/>
</dbReference>
<dbReference type="Gene3D" id="1.10.150.240">
    <property type="entry name" value="Putative phosphatase, domain 2"/>
    <property type="match status" value="1"/>
</dbReference>
<dbReference type="Pfam" id="PF00702">
    <property type="entry name" value="Hydrolase"/>
    <property type="match status" value="1"/>
</dbReference>
<dbReference type="PANTHER" id="PTHR43481">
    <property type="entry name" value="FRUCTOSE-1-PHOSPHATE PHOSPHATASE"/>
    <property type="match status" value="1"/>
</dbReference>
<dbReference type="EMBL" id="BJYK01000011">
    <property type="protein sequence ID" value="GEN81359.1"/>
    <property type="molecule type" value="Genomic_DNA"/>
</dbReference>
<dbReference type="Proteomes" id="UP000321484">
    <property type="component" value="Unassembled WGS sequence"/>
</dbReference>
<sequence length="227" mass="22702">MTDPLHLTAAAVLLDNDGVLVDSKESGEVAWRTWAVRHGLDPEAVIALVHGVRSRETVARFVPPEQVDAATAEIDGLELASTAGTVAIPGAAAFVATLPEPARAVVTSAPQALAVARLRSAGIPVPATIVASEDVTRGKPAPDPYLAAAARLHLAPAACVVLEDSASGIRAARAAGVGAVVGIGASALGQGCDVVVADLEHLRWSGRGLAVTDPLEHAGGAAPGLAG</sequence>
<gene>
    <name evidence="1" type="ORF">AFE02nite_30930</name>
</gene>
<dbReference type="InterPro" id="IPR023214">
    <property type="entry name" value="HAD_sf"/>
</dbReference>
<dbReference type="SUPFAM" id="SSF56784">
    <property type="entry name" value="HAD-like"/>
    <property type="match status" value="1"/>
</dbReference>
<keyword evidence="2" id="KW-1185">Reference proteome</keyword>
<dbReference type="GO" id="GO:0050308">
    <property type="term" value="F:sugar-phosphatase activity"/>
    <property type="evidence" value="ECO:0007669"/>
    <property type="project" value="TreeGrafter"/>
</dbReference>
<dbReference type="InterPro" id="IPR006439">
    <property type="entry name" value="HAD-SF_hydro_IA"/>
</dbReference>
<name>A0A511Z1N1_9CELL</name>
<reference evidence="1 2" key="1">
    <citation type="submission" date="2019-07" db="EMBL/GenBank/DDBJ databases">
        <title>Whole genome shotgun sequence of Actinotalea fermentans NBRC 105374.</title>
        <authorList>
            <person name="Hosoyama A."/>
            <person name="Uohara A."/>
            <person name="Ohji S."/>
            <person name="Ichikawa N."/>
        </authorList>
    </citation>
    <scope>NUCLEOTIDE SEQUENCE [LARGE SCALE GENOMIC DNA]</scope>
    <source>
        <strain evidence="1 2">NBRC 105374</strain>
    </source>
</reference>
<evidence type="ECO:0000313" key="1">
    <source>
        <dbReference type="EMBL" id="GEN81359.1"/>
    </source>
</evidence>
<dbReference type="Gene3D" id="3.40.50.1000">
    <property type="entry name" value="HAD superfamily/HAD-like"/>
    <property type="match status" value="1"/>
</dbReference>
<dbReference type="InterPro" id="IPR023198">
    <property type="entry name" value="PGP-like_dom2"/>
</dbReference>
<dbReference type="AlphaFoldDB" id="A0A511Z1N1"/>
<dbReference type="InterPro" id="IPR036412">
    <property type="entry name" value="HAD-like_sf"/>
</dbReference>
<accession>A0A511Z1N1</accession>
<dbReference type="SFLD" id="SFLDS00003">
    <property type="entry name" value="Haloacid_Dehalogenase"/>
    <property type="match status" value="1"/>
</dbReference>
<organism evidence="1 2">
    <name type="scientific">Actinotalea fermentans</name>
    <dbReference type="NCBI Taxonomy" id="43671"/>
    <lineage>
        <taxon>Bacteria</taxon>
        <taxon>Bacillati</taxon>
        <taxon>Actinomycetota</taxon>
        <taxon>Actinomycetes</taxon>
        <taxon>Micrococcales</taxon>
        <taxon>Cellulomonadaceae</taxon>
        <taxon>Actinotalea</taxon>
    </lineage>
</organism>
<dbReference type="RefSeq" id="WP_222594417.1">
    <property type="nucleotide sequence ID" value="NZ_BJYK01000011.1"/>
</dbReference>
<evidence type="ECO:0000313" key="2">
    <source>
        <dbReference type="Proteomes" id="UP000321484"/>
    </source>
</evidence>
<dbReference type="NCBIfam" id="TIGR01509">
    <property type="entry name" value="HAD-SF-IA-v3"/>
    <property type="match status" value="1"/>
</dbReference>
<proteinExistence type="predicted"/>
<dbReference type="PANTHER" id="PTHR43481:SF4">
    <property type="entry name" value="GLYCEROL-1-PHOSPHATE PHOSPHOHYDROLASE 1-RELATED"/>
    <property type="match status" value="1"/>
</dbReference>
<protein>
    <submittedName>
        <fullName evidence="1">Haloacid dehalogenase</fullName>
    </submittedName>
</protein>
<comment type="caution">
    <text evidence="1">The sequence shown here is derived from an EMBL/GenBank/DDBJ whole genome shotgun (WGS) entry which is preliminary data.</text>
</comment>
<dbReference type="SFLD" id="SFLDG01129">
    <property type="entry name" value="C1.5:_HAD__Beta-PGM__Phosphata"/>
    <property type="match status" value="1"/>
</dbReference>